<feature type="compositionally biased region" description="Polar residues" evidence="1">
    <location>
        <begin position="195"/>
        <end position="212"/>
    </location>
</feature>
<feature type="region of interest" description="Disordered" evidence="1">
    <location>
        <begin position="185"/>
        <end position="212"/>
    </location>
</feature>
<dbReference type="Proteomes" id="UP000812982">
    <property type="component" value="Unassembled WGS sequence"/>
</dbReference>
<keyword evidence="4" id="KW-1185">Reference proteome</keyword>
<protein>
    <recommendedName>
        <fullName evidence="2">Replication-associated protein ORF2/G2P domain-containing protein</fullName>
    </recommendedName>
</protein>
<organism evidence="3 4">
    <name type="scientific">[Mycobacterium] fortunisiensis</name>
    <dbReference type="NCBI Taxonomy" id="2600579"/>
    <lineage>
        <taxon>Bacteria</taxon>
        <taxon>Bacillati</taxon>
        <taxon>Actinomycetota</taxon>
        <taxon>Actinomycetes</taxon>
        <taxon>Mycobacteriales</taxon>
        <taxon>Mycobacteriaceae</taxon>
        <taxon>Mycolicibacterium</taxon>
    </lineage>
</organism>
<dbReference type="InterPro" id="IPR056906">
    <property type="entry name" value="ORF2/G2P_dom"/>
</dbReference>
<dbReference type="Pfam" id="PF23343">
    <property type="entry name" value="REP_ORF2-G2P"/>
    <property type="match status" value="1"/>
</dbReference>
<comment type="caution">
    <text evidence="3">The sequence shown here is derived from an EMBL/GenBank/DDBJ whole genome shotgun (WGS) entry which is preliminary data.</text>
</comment>
<evidence type="ECO:0000313" key="3">
    <source>
        <dbReference type="EMBL" id="MBU9763278.1"/>
    </source>
</evidence>
<evidence type="ECO:0000256" key="1">
    <source>
        <dbReference type="SAM" id="MobiDB-lite"/>
    </source>
</evidence>
<evidence type="ECO:0000313" key="4">
    <source>
        <dbReference type="Proteomes" id="UP000812982"/>
    </source>
</evidence>
<reference evidence="3 4" key="1">
    <citation type="journal article" date="2021" name="Sci. Rep.">
        <title>Phenotypic and genomic hallmarks of a novel, potentially pathogenic rapidly growing Mycobacterium species related to the Mycobacterium fortuitum complex.</title>
        <authorList>
            <person name="Gharbi R."/>
            <person name="Khanna V."/>
            <person name="Frigui W."/>
            <person name="Mhenni B."/>
            <person name="Brosch R."/>
            <person name="Mardassi H."/>
        </authorList>
    </citation>
    <scope>NUCLEOTIDE SEQUENCE [LARGE SCALE GENOMIC DNA]</scope>
    <source>
        <strain evidence="3 4">TNTM28</strain>
    </source>
</reference>
<name>A0ABS6KI79_9MYCO</name>
<sequence>MPSIASSATVSTSSTAGSTSASDSPPFRHGSAGASVDGRSRAPEAARPQGARATVVGRTSTEASALNPAPVGGLVICAENVRRPVGDGIATGELRAIDALGLRFPNPEMVTAAAALFEPAAPWACGSGRRGIEPESGRFRITVGPGVIRLGWTNPVRADKAAERAVGHHQSEVDDAKLHVRNDLKRNAGDGDQAVVSSTRRSPTETDQCSSGGVITEWSRKSRSAMCRTFAELDYTPLVESGRVPAMVTLTYPGDWEAVAPDGASVKRHMVLWRKRFQREYGEPARYIWKLEFQRRGAPHIHLWMAPPISPGRSGRSFAQWLSEAWAEVVDHPDAEQKARHRLAGTAIDVRNGLKACDPKRLAIYFTKHSSPNMDGNKEYQHIVPEQWRKPGRGPGRFWGVYGLKKAIAVVEVAQDAYVAARRIVRRWSRSQAVYGDSLSRFPTTVVPRTATRLVPRVDRQTGVAMHRRVRRRRSLCSQGGLAGGFALVNDGPTFADQLARALNSPTALRTEL</sequence>
<feature type="region of interest" description="Disordered" evidence="1">
    <location>
        <begin position="1"/>
        <end position="60"/>
    </location>
</feature>
<accession>A0ABS6KI79</accession>
<dbReference type="EMBL" id="VOMB01000006">
    <property type="protein sequence ID" value="MBU9763278.1"/>
    <property type="molecule type" value="Genomic_DNA"/>
</dbReference>
<gene>
    <name evidence="3" type="ORF">FR943_05400</name>
</gene>
<feature type="domain" description="Replication-associated protein ORF2/G2P" evidence="2">
    <location>
        <begin position="246"/>
        <end position="314"/>
    </location>
</feature>
<evidence type="ECO:0000259" key="2">
    <source>
        <dbReference type="Pfam" id="PF23343"/>
    </source>
</evidence>
<feature type="compositionally biased region" description="Low complexity" evidence="1">
    <location>
        <begin position="1"/>
        <end position="24"/>
    </location>
</feature>
<proteinExistence type="predicted"/>